<dbReference type="AlphaFoldDB" id="A0A1F7V647"/>
<protein>
    <recommendedName>
        <fullName evidence="3">phosphoserine phosphatase</fullName>
        <ecNumber evidence="3">3.1.3.3</ecNumber>
    </recommendedName>
</protein>
<dbReference type="NCBIfam" id="TIGR01488">
    <property type="entry name" value="HAD-SF-IB"/>
    <property type="match status" value="1"/>
</dbReference>
<dbReference type="SUPFAM" id="SSF56784">
    <property type="entry name" value="HAD-like"/>
    <property type="match status" value="1"/>
</dbReference>
<dbReference type="Gene3D" id="3.40.50.1000">
    <property type="entry name" value="HAD superfamily/HAD-like"/>
    <property type="match status" value="1"/>
</dbReference>
<name>A0A1F7V647_9BACT</name>
<evidence type="ECO:0000256" key="3">
    <source>
        <dbReference type="ARBA" id="ARBA00012640"/>
    </source>
</evidence>
<comment type="catalytic activity">
    <reaction evidence="9">
        <text>O-phospho-L-serine + H2O = L-serine + phosphate</text>
        <dbReference type="Rhea" id="RHEA:21208"/>
        <dbReference type="ChEBI" id="CHEBI:15377"/>
        <dbReference type="ChEBI" id="CHEBI:33384"/>
        <dbReference type="ChEBI" id="CHEBI:43474"/>
        <dbReference type="ChEBI" id="CHEBI:57524"/>
        <dbReference type="EC" id="3.1.3.3"/>
    </reaction>
</comment>
<dbReference type="InterPro" id="IPR036412">
    <property type="entry name" value="HAD-like_sf"/>
</dbReference>
<comment type="pathway">
    <text evidence="2">Amino-acid biosynthesis; L-serine biosynthesis; L-serine from 3-phospho-D-glycerate: step 3/3.</text>
</comment>
<keyword evidence="8" id="KW-0718">Serine biosynthesis</keyword>
<dbReference type="InterPro" id="IPR023214">
    <property type="entry name" value="HAD_sf"/>
</dbReference>
<evidence type="ECO:0000256" key="7">
    <source>
        <dbReference type="ARBA" id="ARBA00022842"/>
    </source>
</evidence>
<evidence type="ECO:0000256" key="4">
    <source>
        <dbReference type="ARBA" id="ARBA00022605"/>
    </source>
</evidence>
<dbReference type="GO" id="GO:0000287">
    <property type="term" value="F:magnesium ion binding"/>
    <property type="evidence" value="ECO:0007669"/>
    <property type="project" value="TreeGrafter"/>
</dbReference>
<evidence type="ECO:0000256" key="8">
    <source>
        <dbReference type="ARBA" id="ARBA00023299"/>
    </source>
</evidence>
<accession>A0A1F7V647</accession>
<evidence type="ECO:0000313" key="12">
    <source>
        <dbReference type="Proteomes" id="UP000178723"/>
    </source>
</evidence>
<comment type="cofactor">
    <cofactor evidence="1">
        <name>Mg(2+)</name>
        <dbReference type="ChEBI" id="CHEBI:18420"/>
    </cofactor>
</comment>
<dbReference type="NCBIfam" id="TIGR01490">
    <property type="entry name" value="HAD-SF-IB-hyp1"/>
    <property type="match status" value="1"/>
</dbReference>
<evidence type="ECO:0000256" key="1">
    <source>
        <dbReference type="ARBA" id="ARBA00001946"/>
    </source>
</evidence>
<dbReference type="EMBL" id="MGEP01000055">
    <property type="protein sequence ID" value="OGL86002.1"/>
    <property type="molecule type" value="Genomic_DNA"/>
</dbReference>
<keyword evidence="4" id="KW-0028">Amino-acid biosynthesis</keyword>
<proteinExistence type="predicted"/>
<dbReference type="InterPro" id="IPR050582">
    <property type="entry name" value="HAD-like_SerB"/>
</dbReference>
<dbReference type="PANTHER" id="PTHR43344">
    <property type="entry name" value="PHOSPHOSERINE PHOSPHATASE"/>
    <property type="match status" value="1"/>
</dbReference>
<keyword evidence="5" id="KW-0479">Metal-binding</keyword>
<reference evidence="11 12" key="1">
    <citation type="journal article" date="2016" name="Nat. Commun.">
        <title>Thousands of microbial genomes shed light on interconnected biogeochemical processes in an aquifer system.</title>
        <authorList>
            <person name="Anantharaman K."/>
            <person name="Brown C.T."/>
            <person name="Hug L.A."/>
            <person name="Sharon I."/>
            <person name="Castelle C.J."/>
            <person name="Probst A.J."/>
            <person name="Thomas B.C."/>
            <person name="Singh A."/>
            <person name="Wilkins M.J."/>
            <person name="Karaoz U."/>
            <person name="Brodie E.L."/>
            <person name="Williams K.H."/>
            <person name="Hubbard S.S."/>
            <person name="Banfield J.F."/>
        </authorList>
    </citation>
    <scope>NUCLEOTIDE SEQUENCE [LARGE SCALE GENOMIC DNA]</scope>
</reference>
<dbReference type="GO" id="GO:0005737">
    <property type="term" value="C:cytoplasm"/>
    <property type="evidence" value="ECO:0007669"/>
    <property type="project" value="TreeGrafter"/>
</dbReference>
<dbReference type="EC" id="3.1.3.3" evidence="3"/>
<dbReference type="STRING" id="1802407.A3I40_00520"/>
<dbReference type="Pfam" id="PF12710">
    <property type="entry name" value="HAD"/>
    <property type="match status" value="1"/>
</dbReference>
<dbReference type="GO" id="GO:0006564">
    <property type="term" value="P:L-serine biosynthetic process"/>
    <property type="evidence" value="ECO:0007669"/>
    <property type="project" value="UniProtKB-KW"/>
</dbReference>
<dbReference type="InterPro" id="IPR006385">
    <property type="entry name" value="HAD_hydro_SerB1"/>
</dbReference>
<evidence type="ECO:0000256" key="9">
    <source>
        <dbReference type="ARBA" id="ARBA00048138"/>
    </source>
</evidence>
<organism evidence="11 12">
    <name type="scientific">Candidatus Uhrbacteria bacterium RIFCSPLOWO2_02_FULL_48_12</name>
    <dbReference type="NCBI Taxonomy" id="1802407"/>
    <lineage>
        <taxon>Bacteria</taxon>
        <taxon>Candidatus Uhriibacteriota</taxon>
    </lineage>
</organism>
<gene>
    <name evidence="11" type="ORF">A3I40_00520</name>
</gene>
<comment type="caution">
    <text evidence="11">The sequence shown here is derived from an EMBL/GenBank/DDBJ whole genome shotgun (WGS) entry which is preliminary data.</text>
</comment>
<sequence length="249" mass="29141">MPQKNKVAVFDIDGTIFRSSLLVEFNKALQRTGVISATDAMALLKPYYAWVERRGSYDDYIKKVVEVHVKAIKGKEQRYVLAAADLAFLNHRDRVYRYTRDLIKKLKRSHLLLAISGSPIEIVEPFAKYFKFDHVWGSVFEVDRRGRYTGRVLERRPVDQKREILEAFVQERNLSMTGSWGVGDTETDISFLAIVDHPIVFNPTLRLYNIAKRRHWPVVVERKNVIYPVRECSAPRRGRVRFSQYEHRV</sequence>
<dbReference type="PANTHER" id="PTHR43344:SF2">
    <property type="entry name" value="PHOSPHOSERINE PHOSPHATASE"/>
    <property type="match status" value="1"/>
</dbReference>
<evidence type="ECO:0000256" key="2">
    <source>
        <dbReference type="ARBA" id="ARBA00005135"/>
    </source>
</evidence>
<dbReference type="Proteomes" id="UP000178723">
    <property type="component" value="Unassembled WGS sequence"/>
</dbReference>
<keyword evidence="6" id="KW-0378">Hydrolase</keyword>
<keyword evidence="7" id="KW-0460">Magnesium</keyword>
<evidence type="ECO:0000256" key="5">
    <source>
        <dbReference type="ARBA" id="ARBA00022723"/>
    </source>
</evidence>
<evidence type="ECO:0000256" key="6">
    <source>
        <dbReference type="ARBA" id="ARBA00022801"/>
    </source>
</evidence>
<dbReference type="Gene3D" id="1.20.1440.100">
    <property type="entry name" value="SG protein - dephosphorylation function"/>
    <property type="match status" value="1"/>
</dbReference>
<comment type="catalytic activity">
    <reaction evidence="10">
        <text>O-phospho-D-serine + H2O = D-serine + phosphate</text>
        <dbReference type="Rhea" id="RHEA:24873"/>
        <dbReference type="ChEBI" id="CHEBI:15377"/>
        <dbReference type="ChEBI" id="CHEBI:35247"/>
        <dbReference type="ChEBI" id="CHEBI:43474"/>
        <dbReference type="ChEBI" id="CHEBI:58680"/>
        <dbReference type="EC" id="3.1.3.3"/>
    </reaction>
</comment>
<evidence type="ECO:0000313" key="11">
    <source>
        <dbReference type="EMBL" id="OGL86002.1"/>
    </source>
</evidence>
<dbReference type="GO" id="GO:0036424">
    <property type="term" value="F:L-phosphoserine phosphatase activity"/>
    <property type="evidence" value="ECO:0007669"/>
    <property type="project" value="TreeGrafter"/>
</dbReference>
<evidence type="ECO:0000256" key="10">
    <source>
        <dbReference type="ARBA" id="ARBA00048523"/>
    </source>
</evidence>